<gene>
    <name evidence="1" type="ORF">RF11_11041</name>
</gene>
<reference evidence="1 2" key="1">
    <citation type="journal article" date="2014" name="Genome Biol. Evol.">
        <title>The genome of the myxosporean Thelohanellus kitauei shows adaptations to nutrient acquisition within its fish host.</title>
        <authorList>
            <person name="Yang Y."/>
            <person name="Xiong J."/>
            <person name="Zhou Z."/>
            <person name="Huo F."/>
            <person name="Miao W."/>
            <person name="Ran C."/>
            <person name="Liu Y."/>
            <person name="Zhang J."/>
            <person name="Feng J."/>
            <person name="Wang M."/>
            <person name="Wang M."/>
            <person name="Wang L."/>
            <person name="Yao B."/>
        </authorList>
    </citation>
    <scope>NUCLEOTIDE SEQUENCE [LARGE SCALE GENOMIC DNA]</scope>
    <source>
        <strain evidence="1">Wuqing</strain>
    </source>
</reference>
<accession>A0A0C2JJ36</accession>
<keyword evidence="2" id="KW-1185">Reference proteome</keyword>
<evidence type="ECO:0000313" key="2">
    <source>
        <dbReference type="Proteomes" id="UP000031668"/>
    </source>
</evidence>
<evidence type="ECO:0000313" key="1">
    <source>
        <dbReference type="EMBL" id="KII69398.1"/>
    </source>
</evidence>
<dbReference type="EMBL" id="JWZT01002428">
    <property type="protein sequence ID" value="KII69398.1"/>
    <property type="molecule type" value="Genomic_DNA"/>
</dbReference>
<comment type="caution">
    <text evidence="1">The sequence shown here is derived from an EMBL/GenBank/DDBJ whole genome shotgun (WGS) entry which is preliminary data.</text>
</comment>
<organism evidence="1 2">
    <name type="scientific">Thelohanellus kitauei</name>
    <name type="common">Myxosporean</name>
    <dbReference type="NCBI Taxonomy" id="669202"/>
    <lineage>
        <taxon>Eukaryota</taxon>
        <taxon>Metazoa</taxon>
        <taxon>Cnidaria</taxon>
        <taxon>Myxozoa</taxon>
        <taxon>Myxosporea</taxon>
        <taxon>Bivalvulida</taxon>
        <taxon>Platysporina</taxon>
        <taxon>Myxobolidae</taxon>
        <taxon>Thelohanellus</taxon>
    </lineage>
</organism>
<dbReference type="Proteomes" id="UP000031668">
    <property type="component" value="Unassembled WGS sequence"/>
</dbReference>
<protein>
    <submittedName>
        <fullName evidence="1">Uncharacterized protein</fullName>
    </submittedName>
</protein>
<name>A0A0C2JJ36_THEKT</name>
<sequence length="160" mass="18035">MLKINKHLRISEEAIFEPEDIPDFEFEENDYSEISKSIVVKVDDSEKCGELFDSLLESIPAQGVKFHVVKEATRSDTKFTSADIETCKSMHGSVFEGLSQKCEQKGKNCLFSCFSMKNGRLNSLLDYSKTVEATHVIDLPKLTDDKAVKIYGTEKTVNVK</sequence>
<dbReference type="AlphaFoldDB" id="A0A0C2JJ36"/>
<proteinExistence type="predicted"/>